<evidence type="ECO:0000256" key="5">
    <source>
        <dbReference type="ARBA" id="ARBA00023098"/>
    </source>
</evidence>
<evidence type="ECO:0000313" key="12">
    <source>
        <dbReference type="Proteomes" id="UP000015104"/>
    </source>
</evidence>
<keyword evidence="4 7" id="KW-0442">Lipid degradation</keyword>
<feature type="active site" description="Nucleophile" evidence="8">
    <location>
        <position position="205"/>
    </location>
</feature>
<feature type="signal peptide" evidence="9">
    <location>
        <begin position="1"/>
        <end position="25"/>
    </location>
</feature>
<dbReference type="EnsemblMetazoa" id="tetur21g01590.1">
    <property type="protein sequence ID" value="tetur21g01590.1"/>
    <property type="gene ID" value="tetur21g01590"/>
</dbReference>
<dbReference type="Proteomes" id="UP000015104">
    <property type="component" value="Unassembled WGS sequence"/>
</dbReference>
<keyword evidence="12" id="KW-1185">Reference proteome</keyword>
<dbReference type="GO" id="GO:0016042">
    <property type="term" value="P:lipid catabolic process"/>
    <property type="evidence" value="ECO:0007669"/>
    <property type="project" value="UniProtKB-KW"/>
</dbReference>
<evidence type="ECO:0000256" key="2">
    <source>
        <dbReference type="ARBA" id="ARBA00022729"/>
    </source>
</evidence>
<dbReference type="InterPro" id="IPR025483">
    <property type="entry name" value="Lipase_euk"/>
</dbReference>
<comment type="similarity">
    <text evidence="1 7">Belongs to the AB hydrolase superfamily. Lipase family.</text>
</comment>
<keyword evidence="2 9" id="KW-0732">Signal</keyword>
<protein>
    <recommendedName>
        <fullName evidence="7">Lipase</fullName>
    </recommendedName>
</protein>
<evidence type="ECO:0000256" key="9">
    <source>
        <dbReference type="SAM" id="SignalP"/>
    </source>
</evidence>
<evidence type="ECO:0000313" key="11">
    <source>
        <dbReference type="EnsemblMetazoa" id="tetur21g01590.1"/>
    </source>
</evidence>
<reference evidence="12" key="1">
    <citation type="submission" date="2011-08" db="EMBL/GenBank/DDBJ databases">
        <authorList>
            <person name="Rombauts S."/>
        </authorList>
    </citation>
    <scope>NUCLEOTIDE SEQUENCE</scope>
    <source>
        <strain evidence="12">London</strain>
    </source>
</reference>
<evidence type="ECO:0000256" key="6">
    <source>
        <dbReference type="ARBA" id="ARBA00023180"/>
    </source>
</evidence>
<dbReference type="Pfam" id="PF04083">
    <property type="entry name" value="Abhydro_lipase"/>
    <property type="match status" value="1"/>
</dbReference>
<accession>T1KTZ9</accession>
<keyword evidence="5" id="KW-0443">Lipid metabolism</keyword>
<dbReference type="EMBL" id="CAEY01000548">
    <property type="status" value="NOT_ANNOTATED_CDS"/>
    <property type="molecule type" value="Genomic_DNA"/>
</dbReference>
<keyword evidence="3 7" id="KW-0378">Hydrolase</keyword>
<dbReference type="FunFam" id="3.40.50.1820:FF:000057">
    <property type="entry name" value="Lipase"/>
    <property type="match status" value="1"/>
</dbReference>
<evidence type="ECO:0000256" key="8">
    <source>
        <dbReference type="PIRSR" id="PIRSR000862-1"/>
    </source>
</evidence>
<evidence type="ECO:0000256" key="4">
    <source>
        <dbReference type="ARBA" id="ARBA00022963"/>
    </source>
</evidence>
<dbReference type="AlphaFoldDB" id="T1KTZ9"/>
<dbReference type="PANTHER" id="PTHR11005">
    <property type="entry name" value="LYSOSOMAL ACID LIPASE-RELATED"/>
    <property type="match status" value="1"/>
</dbReference>
<evidence type="ECO:0000256" key="1">
    <source>
        <dbReference type="ARBA" id="ARBA00010701"/>
    </source>
</evidence>
<evidence type="ECO:0000256" key="3">
    <source>
        <dbReference type="ARBA" id="ARBA00022801"/>
    </source>
</evidence>
<evidence type="ECO:0000256" key="7">
    <source>
        <dbReference type="PIRNR" id="PIRNR000862"/>
    </source>
</evidence>
<feature type="active site" description="Charge relay system" evidence="8">
    <location>
        <position position="375"/>
    </location>
</feature>
<dbReference type="eggNOG" id="KOG2624">
    <property type="taxonomic scope" value="Eukaryota"/>
</dbReference>
<feature type="active site" description="Charge relay system" evidence="8">
    <location>
        <position position="407"/>
    </location>
</feature>
<dbReference type="InterPro" id="IPR029058">
    <property type="entry name" value="AB_hydrolase_fold"/>
</dbReference>
<dbReference type="SUPFAM" id="SSF53474">
    <property type="entry name" value="alpha/beta-Hydrolases"/>
    <property type="match status" value="1"/>
</dbReference>
<name>T1KTZ9_TETUR</name>
<reference evidence="11" key="2">
    <citation type="submission" date="2015-06" db="UniProtKB">
        <authorList>
            <consortium name="EnsemblMetazoa"/>
        </authorList>
    </citation>
    <scope>IDENTIFICATION</scope>
</reference>
<keyword evidence="6" id="KW-0325">Glycoprotein</keyword>
<sequence length="439" mass="50100">MSVMMKLNYLLKFTTFLLTLSITLADNLLDDEFFRELSDNPSIIEAYNESPTVAKTQVIMGPLRKDKDEAATCGQLISSRGFEYEVHFVTTADGYILKIYRMINRNAISSGKKRKPFLLIHGFLESCANWLYTLAFFLANLGFDVWLINLRGTTYSTNHTKLNPNTDDEFWDFTFYEMAIYDVPATVNYIKNVTQYDQISVVAHSQGTIIILIQLSLMPDFEANYNLIFLAAPIGYLADIKGTFALLPRLEILADLFGAPRAAFPPGLAYINAFGGLFCQNPLNQLICLQIFDSVIGFDYKQINLSRLPVYISSIEQTSFKNFGHFAQSVIKDHISYFDHGEDENLALYGSREPPKFPFHRIKTKKLILISSRGDFLATQKSVDKLRHSLNGTSFIDHIISYDNWTHLSYLYSTEGYQYFGKSIYEITQKYFKNGPKNG</sequence>
<dbReference type="Gene3D" id="3.40.50.1820">
    <property type="entry name" value="alpha/beta hydrolase"/>
    <property type="match status" value="1"/>
</dbReference>
<feature type="chain" id="PRO_5004591933" description="Lipase" evidence="9">
    <location>
        <begin position="26"/>
        <end position="439"/>
    </location>
</feature>
<feature type="domain" description="Partial AB-hydrolase lipase" evidence="10">
    <location>
        <begin position="75"/>
        <end position="132"/>
    </location>
</feature>
<evidence type="ECO:0000259" key="10">
    <source>
        <dbReference type="Pfam" id="PF04083"/>
    </source>
</evidence>
<dbReference type="HOGENOM" id="CLU_010974_0_0_1"/>
<proteinExistence type="inferred from homology"/>
<organism evidence="11 12">
    <name type="scientific">Tetranychus urticae</name>
    <name type="common">Two-spotted spider mite</name>
    <dbReference type="NCBI Taxonomy" id="32264"/>
    <lineage>
        <taxon>Eukaryota</taxon>
        <taxon>Metazoa</taxon>
        <taxon>Ecdysozoa</taxon>
        <taxon>Arthropoda</taxon>
        <taxon>Chelicerata</taxon>
        <taxon>Arachnida</taxon>
        <taxon>Acari</taxon>
        <taxon>Acariformes</taxon>
        <taxon>Trombidiformes</taxon>
        <taxon>Prostigmata</taxon>
        <taxon>Eleutherengona</taxon>
        <taxon>Raphignathae</taxon>
        <taxon>Tetranychoidea</taxon>
        <taxon>Tetranychidae</taxon>
        <taxon>Tetranychus</taxon>
    </lineage>
</organism>
<dbReference type="PIRSF" id="PIRSF000862">
    <property type="entry name" value="Steryl_ester_lip"/>
    <property type="match status" value="1"/>
</dbReference>
<dbReference type="InterPro" id="IPR006693">
    <property type="entry name" value="AB_hydrolase_lipase"/>
</dbReference>
<dbReference type="GO" id="GO:0016788">
    <property type="term" value="F:hydrolase activity, acting on ester bonds"/>
    <property type="evidence" value="ECO:0007669"/>
    <property type="project" value="InterPro"/>
</dbReference>